<dbReference type="EMBL" id="AP023367">
    <property type="protein sequence ID" value="BCJ96440.1"/>
    <property type="molecule type" value="Genomic_DNA"/>
</dbReference>
<keyword evidence="4" id="KW-1185">Reference proteome</keyword>
<gene>
    <name evidence="3" type="ORF">acsn021_40090</name>
</gene>
<evidence type="ECO:0000313" key="3">
    <source>
        <dbReference type="EMBL" id="BCJ96440.1"/>
    </source>
</evidence>
<name>A0A6S6RAD7_9FIRM</name>
<dbReference type="InterPro" id="IPR036116">
    <property type="entry name" value="FN3_sf"/>
</dbReference>
<dbReference type="PROSITE" id="PS50853">
    <property type="entry name" value="FN3"/>
    <property type="match status" value="1"/>
</dbReference>
<dbReference type="InterPro" id="IPR035940">
    <property type="entry name" value="CAP_sf"/>
</dbReference>
<keyword evidence="2" id="KW-0732">Signal</keyword>
<dbReference type="SUPFAM" id="SSF49265">
    <property type="entry name" value="Fibronectin type III"/>
    <property type="match status" value="1"/>
</dbReference>
<dbReference type="PANTHER" id="PTHR31157:SF1">
    <property type="entry name" value="SCP DOMAIN-CONTAINING PROTEIN"/>
    <property type="match status" value="1"/>
</dbReference>
<dbReference type="PANTHER" id="PTHR31157">
    <property type="entry name" value="SCP DOMAIN-CONTAINING PROTEIN"/>
    <property type="match status" value="1"/>
</dbReference>
<sequence length="385" mass="41733">MKRFVATSILTLALISTSIYNPIVFNANATQTAQAATASQIKTGRPALTATNRTATTVTFKINGVNAADGYKIYRAVKRDGTYQYIGYTKSNSYTDKKVKAAGTYYYKARAYDIVKGKKVNSKYSTVTVVTPTMGKPSFITAKAIGKSSVAIVWSNVKNAKSYNVYRSTSVNGTYKYIGNATCNSYTDDGLSDGTTYYYRVRAAKVNNGTKYFGAYSDKTSVTTAGAEVTPTQIPTQTPTKVPTQTPTKTPTPTSSEQTYDSSFASQVLKLVNIERKNGGLSELTMSKALTAPANKRAEEIVQSFSHTRPNGTAWSTVLNEFNVSVTTAGENLAYGYNTPEAVVEGWMNSPGHRANIMNAKFRNIGIGVYKDSNGTVYATQLFSN</sequence>
<feature type="region of interest" description="Disordered" evidence="1">
    <location>
        <begin position="232"/>
        <end position="260"/>
    </location>
</feature>
<feature type="chain" id="PRO_5044345600" evidence="2">
    <location>
        <begin position="30"/>
        <end position="385"/>
    </location>
</feature>
<protein>
    <submittedName>
        <fullName evidence="3">Uncharacterized protein</fullName>
    </submittedName>
</protein>
<proteinExistence type="predicted"/>
<dbReference type="SMART" id="SM00060">
    <property type="entry name" value="FN3"/>
    <property type="match status" value="2"/>
</dbReference>
<dbReference type="AlphaFoldDB" id="A0A6S6RAD7"/>
<dbReference type="KEGG" id="acel:acsn021_40090"/>
<dbReference type="InterPro" id="IPR003961">
    <property type="entry name" value="FN3_dom"/>
</dbReference>
<reference evidence="3 4" key="1">
    <citation type="journal article" date="2016" name="Int. J. Syst. Evol. Microbiol.">
        <title>Descriptions of Anaerotaenia torta gen. nov., sp. nov. and Anaerocolumna cellulosilytica gen. nov., sp. nov. isolated from a methanogenic reactor of cattle waste.</title>
        <authorList>
            <person name="Uek A."/>
            <person name="Ohtaki Y."/>
            <person name="Kaku N."/>
            <person name="Ueki K."/>
        </authorList>
    </citation>
    <scope>NUCLEOTIDE SEQUENCE [LARGE SCALE GENOMIC DNA]</scope>
    <source>
        <strain evidence="3 4">SN021</strain>
    </source>
</reference>
<dbReference type="RefSeq" id="WP_184095434.1">
    <property type="nucleotide sequence ID" value="NZ_AP023367.1"/>
</dbReference>
<evidence type="ECO:0000256" key="2">
    <source>
        <dbReference type="SAM" id="SignalP"/>
    </source>
</evidence>
<evidence type="ECO:0000256" key="1">
    <source>
        <dbReference type="SAM" id="MobiDB-lite"/>
    </source>
</evidence>
<dbReference type="Gene3D" id="2.60.40.10">
    <property type="entry name" value="Immunoglobulins"/>
    <property type="match status" value="2"/>
</dbReference>
<dbReference type="InterPro" id="IPR014044">
    <property type="entry name" value="CAP_dom"/>
</dbReference>
<dbReference type="SUPFAM" id="SSF55797">
    <property type="entry name" value="PR-1-like"/>
    <property type="match status" value="1"/>
</dbReference>
<evidence type="ECO:0000313" key="4">
    <source>
        <dbReference type="Proteomes" id="UP000515561"/>
    </source>
</evidence>
<dbReference type="CDD" id="cd00063">
    <property type="entry name" value="FN3"/>
    <property type="match status" value="1"/>
</dbReference>
<dbReference type="Gene3D" id="3.40.33.10">
    <property type="entry name" value="CAP"/>
    <property type="match status" value="1"/>
</dbReference>
<organism evidence="3 4">
    <name type="scientific">Anaerocolumna cellulosilytica</name>
    <dbReference type="NCBI Taxonomy" id="433286"/>
    <lineage>
        <taxon>Bacteria</taxon>
        <taxon>Bacillati</taxon>
        <taxon>Bacillota</taxon>
        <taxon>Clostridia</taxon>
        <taxon>Lachnospirales</taxon>
        <taxon>Lachnospiraceae</taxon>
        <taxon>Anaerocolumna</taxon>
    </lineage>
</organism>
<dbReference type="Proteomes" id="UP000515561">
    <property type="component" value="Chromosome"/>
</dbReference>
<dbReference type="InterPro" id="IPR013783">
    <property type="entry name" value="Ig-like_fold"/>
</dbReference>
<dbReference type="CDD" id="cd05379">
    <property type="entry name" value="CAP_bacterial"/>
    <property type="match status" value="1"/>
</dbReference>
<accession>A0A6S6RAD7</accession>
<feature type="compositionally biased region" description="Low complexity" evidence="1">
    <location>
        <begin position="232"/>
        <end position="259"/>
    </location>
</feature>
<dbReference type="Pfam" id="PF00188">
    <property type="entry name" value="CAP"/>
    <property type="match status" value="1"/>
</dbReference>
<feature type="signal peptide" evidence="2">
    <location>
        <begin position="1"/>
        <end position="29"/>
    </location>
</feature>